<evidence type="ECO:0000313" key="7">
    <source>
        <dbReference type="EMBL" id="RLQ87656.1"/>
    </source>
</evidence>
<evidence type="ECO:0000313" key="8">
    <source>
        <dbReference type="Proteomes" id="UP000281094"/>
    </source>
</evidence>
<dbReference type="PANTHER" id="PTHR10846:SF8">
    <property type="entry name" value="INNER MEMBRANE PROTEIN YRBG"/>
    <property type="match status" value="1"/>
</dbReference>
<feature type="transmembrane region" description="Helical" evidence="5">
    <location>
        <begin position="68"/>
        <end position="92"/>
    </location>
</feature>
<dbReference type="Pfam" id="PF01699">
    <property type="entry name" value="Na_Ca_ex"/>
    <property type="match status" value="2"/>
</dbReference>
<feature type="transmembrane region" description="Helical" evidence="5">
    <location>
        <begin position="208"/>
        <end position="231"/>
    </location>
</feature>
<sequence length="317" mass="32801">MLSSYLYLIAGFALLILGGDLLVKGAVGLAGRFSVPPLVIGLTIVAFGTSAPELFVSLDAALSGQPGIAIGNVVGSNIANVLLVIGVPALISSMSPTERGVRRNTFAMLGATALFLAILWFTGTISRINGAILVALLLAYLVWQFIVARQSGRGADIVDESEVEADGQSLGGISLRIVAGLIGLPLGAHLTVSGASDIALSWGVPETIIGLTIVGIGTSLPELATSVTAAWRGHGAVAFGNVVGSNLFNLLLIMGVTGLVVPFEVDARIIQVDMWVMAAAAIILGLLVFGRVRMGKRYGLFLTASYLAYLYSLFAFG</sequence>
<evidence type="ECO:0000259" key="6">
    <source>
        <dbReference type="Pfam" id="PF01699"/>
    </source>
</evidence>
<dbReference type="RefSeq" id="WP_121644623.1">
    <property type="nucleotide sequence ID" value="NZ_RCWN01000001.1"/>
</dbReference>
<comment type="subcellular location">
    <subcellularLocation>
        <location evidence="1">Membrane</location>
        <topology evidence="1">Multi-pass membrane protein</topology>
    </subcellularLocation>
</comment>
<keyword evidence="3 5" id="KW-1133">Transmembrane helix</keyword>
<feature type="transmembrane region" description="Helical" evidence="5">
    <location>
        <begin position="298"/>
        <end position="316"/>
    </location>
</feature>
<feature type="transmembrane region" description="Helical" evidence="5">
    <location>
        <begin position="128"/>
        <end position="148"/>
    </location>
</feature>
<feature type="domain" description="Sodium/calcium exchanger membrane region" evidence="6">
    <location>
        <begin position="177"/>
        <end position="313"/>
    </location>
</feature>
<dbReference type="InterPro" id="IPR004837">
    <property type="entry name" value="NaCa_Exmemb"/>
</dbReference>
<feature type="transmembrane region" description="Helical" evidence="5">
    <location>
        <begin position="243"/>
        <end position="263"/>
    </location>
</feature>
<evidence type="ECO:0000256" key="3">
    <source>
        <dbReference type="ARBA" id="ARBA00022989"/>
    </source>
</evidence>
<comment type="caution">
    <text evidence="7">The sequence shown here is derived from an EMBL/GenBank/DDBJ whole genome shotgun (WGS) entry which is preliminary data.</text>
</comment>
<dbReference type="GO" id="GO:0006874">
    <property type="term" value="P:intracellular calcium ion homeostasis"/>
    <property type="evidence" value="ECO:0007669"/>
    <property type="project" value="TreeGrafter"/>
</dbReference>
<dbReference type="Gene3D" id="1.20.1420.30">
    <property type="entry name" value="NCX, central ion-binding region"/>
    <property type="match status" value="1"/>
</dbReference>
<evidence type="ECO:0000256" key="5">
    <source>
        <dbReference type="SAM" id="Phobius"/>
    </source>
</evidence>
<feature type="domain" description="Sodium/calcium exchanger membrane region" evidence="6">
    <location>
        <begin position="4"/>
        <end position="145"/>
    </location>
</feature>
<evidence type="ECO:0000256" key="1">
    <source>
        <dbReference type="ARBA" id="ARBA00004141"/>
    </source>
</evidence>
<feature type="transmembrane region" description="Helical" evidence="5">
    <location>
        <begin position="104"/>
        <end position="122"/>
    </location>
</feature>
<keyword evidence="2 5" id="KW-0812">Transmembrane</keyword>
<dbReference type="Proteomes" id="UP000281094">
    <property type="component" value="Unassembled WGS sequence"/>
</dbReference>
<accession>A0A3L7JAK2</accession>
<organism evidence="7 8">
    <name type="scientific">Notoacmeibacter ruber</name>
    <dbReference type="NCBI Taxonomy" id="2670375"/>
    <lineage>
        <taxon>Bacteria</taxon>
        <taxon>Pseudomonadati</taxon>
        <taxon>Pseudomonadota</taxon>
        <taxon>Alphaproteobacteria</taxon>
        <taxon>Hyphomicrobiales</taxon>
        <taxon>Notoacmeibacteraceae</taxon>
        <taxon>Notoacmeibacter</taxon>
    </lineage>
</organism>
<dbReference type="InterPro" id="IPR004481">
    <property type="entry name" value="K/Na/Ca-exchanger"/>
</dbReference>
<dbReference type="PANTHER" id="PTHR10846">
    <property type="entry name" value="SODIUM/POTASSIUM/CALCIUM EXCHANGER"/>
    <property type="match status" value="1"/>
</dbReference>
<feature type="transmembrane region" description="Helical" evidence="5">
    <location>
        <begin position="35"/>
        <end position="56"/>
    </location>
</feature>
<gene>
    <name evidence="7" type="ORF">D8780_04990</name>
</gene>
<evidence type="ECO:0000256" key="4">
    <source>
        <dbReference type="ARBA" id="ARBA00023136"/>
    </source>
</evidence>
<keyword evidence="4 5" id="KW-0472">Membrane</keyword>
<dbReference type="InterPro" id="IPR044880">
    <property type="entry name" value="NCX_ion-bd_dom_sf"/>
</dbReference>
<feature type="transmembrane region" description="Helical" evidence="5">
    <location>
        <begin position="6"/>
        <end position="23"/>
    </location>
</feature>
<dbReference type="NCBIfam" id="TIGR00367">
    <property type="entry name" value="calcium/sodium antiporter"/>
    <property type="match status" value="1"/>
</dbReference>
<dbReference type="GO" id="GO:0008273">
    <property type="term" value="F:calcium, potassium:sodium antiporter activity"/>
    <property type="evidence" value="ECO:0007669"/>
    <property type="project" value="TreeGrafter"/>
</dbReference>
<feature type="transmembrane region" description="Helical" evidence="5">
    <location>
        <begin position="269"/>
        <end position="289"/>
    </location>
</feature>
<keyword evidence="8" id="KW-1185">Reference proteome</keyword>
<reference evidence="7 8" key="1">
    <citation type="submission" date="2018-10" db="EMBL/GenBank/DDBJ databases">
        <title>Notoacmeibacter sp. M2BS9Y-3-1, whole genome shotgun sequence.</title>
        <authorList>
            <person name="Tuo L."/>
        </authorList>
    </citation>
    <scope>NUCLEOTIDE SEQUENCE [LARGE SCALE GENOMIC DNA]</scope>
    <source>
        <strain evidence="7 8">M2BS9Y-3-1</strain>
    </source>
</reference>
<protein>
    <submittedName>
        <fullName evidence="7">Sodium:calcium antiporter</fullName>
    </submittedName>
</protein>
<proteinExistence type="predicted"/>
<dbReference type="AlphaFoldDB" id="A0A3L7JAK2"/>
<dbReference type="GO" id="GO:0005886">
    <property type="term" value="C:plasma membrane"/>
    <property type="evidence" value="ECO:0007669"/>
    <property type="project" value="TreeGrafter"/>
</dbReference>
<name>A0A3L7JAK2_9HYPH</name>
<dbReference type="EMBL" id="RCWN01000001">
    <property type="protein sequence ID" value="RLQ87656.1"/>
    <property type="molecule type" value="Genomic_DNA"/>
</dbReference>
<dbReference type="GO" id="GO:0005262">
    <property type="term" value="F:calcium channel activity"/>
    <property type="evidence" value="ECO:0007669"/>
    <property type="project" value="TreeGrafter"/>
</dbReference>
<evidence type="ECO:0000256" key="2">
    <source>
        <dbReference type="ARBA" id="ARBA00022692"/>
    </source>
</evidence>